<keyword evidence="2" id="KW-0472">Membrane</keyword>
<dbReference type="GeneID" id="11534615"/>
<dbReference type="eggNOG" id="KOG1363">
    <property type="taxonomic scope" value="Eukaryota"/>
</dbReference>
<dbReference type="GO" id="GO:0000839">
    <property type="term" value="C:Hrd1p ubiquitin ligase ERAD-L complex"/>
    <property type="evidence" value="ECO:0007669"/>
    <property type="project" value="EnsemblFungi"/>
</dbReference>
<dbReference type="PANTHER" id="PTHR23322">
    <property type="entry name" value="FAS-ASSOCIATED PROTEIN"/>
    <property type="match status" value="1"/>
</dbReference>
<sequence length="640" mass="73255">MIIKDDNNEFHLSHDEEDKLNQFQLITSFPEDELSGIVNLLRNHGWNLEAAIGRYFDGTWKETARFESVPESDIFATEPPEVPERIPNSSFIGDSITNDFAVNSGSVENLRDTGPFVDDIIRNRFLASQVVPKLPIVEALHPNFKQKYSVVGLNKALISHESTFQNNPFNVILMFVPKLLFRIAYNILSLLWGVLTMGFSFKSSDNSQMVCKIPARPSHDEVSINETILNLVESPENKQKLESIITSKNDHQKSFNTLLTECKDDFQFILVIVLGNLKEKEEHEADINSKRFISKVLSNTSVLNLLEDYVVKQKSLSVYIKSAIELEPWLVAKKLAIRHTPEVLLVGNVLNSNGSINGITRPSVLNKVRINSPNKFISSFKVAMDRFGSEIIVSKTEKEELRVAREIKELQNRAYETSLEQDRIKEEKKQLENEEKRLEQLEVEQREKEIKLFNTLKSLNWLKACVDILQDAISNNETGFLDTVKCANLQVRLAGGNRLIKKIRGDDSLYSLYVNIGCHLFLEDFSKNISNWVKILPLKIKELSEDDTLLCFKENNGFDIDFEINNLMNLINNELTKFETSLETSNYELDIDFELISPYPRVKIPISTDTKIHDTTELWPNGSLLVEEIINDEYTDDDSE</sequence>
<keyword evidence="2" id="KW-1133">Transmembrane helix</keyword>
<dbReference type="GO" id="GO:0043130">
    <property type="term" value="F:ubiquitin binding"/>
    <property type="evidence" value="ECO:0007669"/>
    <property type="project" value="TreeGrafter"/>
</dbReference>
<dbReference type="GO" id="GO:0005739">
    <property type="term" value="C:mitochondrion"/>
    <property type="evidence" value="ECO:0007669"/>
    <property type="project" value="GOC"/>
</dbReference>
<evidence type="ECO:0000313" key="3">
    <source>
        <dbReference type="EMBL" id="CCE62881.1"/>
    </source>
</evidence>
<dbReference type="GO" id="GO:0036503">
    <property type="term" value="P:ERAD pathway"/>
    <property type="evidence" value="ECO:0007669"/>
    <property type="project" value="EnsemblFungi"/>
</dbReference>
<dbReference type="PANTHER" id="PTHR23322:SF1">
    <property type="entry name" value="FAS-ASSOCIATED FACTOR 2"/>
    <property type="match status" value="1"/>
</dbReference>
<dbReference type="AlphaFoldDB" id="G8BSR0"/>
<dbReference type="GO" id="GO:0034389">
    <property type="term" value="P:lipid droplet organization"/>
    <property type="evidence" value="ECO:0007669"/>
    <property type="project" value="EnsemblFungi"/>
</dbReference>
<dbReference type="EMBL" id="HE612859">
    <property type="protein sequence ID" value="CCE62881.1"/>
    <property type="molecule type" value="Genomic_DNA"/>
</dbReference>
<dbReference type="RefSeq" id="XP_003685315.1">
    <property type="nucleotide sequence ID" value="XM_003685267.1"/>
</dbReference>
<dbReference type="Gene3D" id="1.10.8.10">
    <property type="entry name" value="DNA helicase RuvA subunit, C-terminal domain"/>
    <property type="match status" value="1"/>
</dbReference>
<name>G8BSR0_TETPH</name>
<dbReference type="KEGG" id="tpf:TPHA_0D02440"/>
<dbReference type="GO" id="GO:0030674">
    <property type="term" value="F:protein-macromolecule adaptor activity"/>
    <property type="evidence" value="ECO:0007669"/>
    <property type="project" value="EnsemblFungi"/>
</dbReference>
<accession>G8BSR0</accession>
<reference evidence="3 4" key="1">
    <citation type="journal article" date="2011" name="Proc. Natl. Acad. Sci. U.S.A.">
        <title>Evolutionary erosion of yeast sex chromosomes by mating-type switching accidents.</title>
        <authorList>
            <person name="Gordon J.L."/>
            <person name="Armisen D."/>
            <person name="Proux-Wera E."/>
            <person name="Oheigeartaigh S.S."/>
            <person name="Byrne K.P."/>
            <person name="Wolfe K.H."/>
        </authorList>
    </citation>
    <scope>NUCLEOTIDE SEQUENCE [LARGE SCALE GENOMIC DNA]</scope>
    <source>
        <strain evidence="4">ATCC 24235 / CBS 4417 / NBRC 1672 / NRRL Y-8282 / UCD 70-5</strain>
    </source>
</reference>
<evidence type="ECO:0000256" key="1">
    <source>
        <dbReference type="SAM" id="Coils"/>
    </source>
</evidence>
<evidence type="ECO:0000256" key="2">
    <source>
        <dbReference type="SAM" id="Phobius"/>
    </source>
</evidence>
<dbReference type="GO" id="GO:0034982">
    <property type="term" value="P:mitochondrial protein processing"/>
    <property type="evidence" value="ECO:0007669"/>
    <property type="project" value="EnsemblFungi"/>
</dbReference>
<dbReference type="GO" id="GO:0000837">
    <property type="term" value="C:Doa10p ubiquitin ligase complex"/>
    <property type="evidence" value="ECO:0007669"/>
    <property type="project" value="EnsemblFungi"/>
</dbReference>
<protein>
    <submittedName>
        <fullName evidence="3">Uncharacterized protein</fullName>
    </submittedName>
</protein>
<dbReference type="OMA" id="FYMFIEL"/>
<dbReference type="OrthoDB" id="1026733at2759"/>
<gene>
    <name evidence="3" type="primary">TPHA0D02440</name>
    <name evidence="3" type="ordered locus">TPHA_0D02440</name>
</gene>
<dbReference type="GO" id="GO:0005886">
    <property type="term" value="C:plasma membrane"/>
    <property type="evidence" value="ECO:0007669"/>
    <property type="project" value="EnsemblFungi"/>
</dbReference>
<dbReference type="Proteomes" id="UP000005666">
    <property type="component" value="Chromosome 4"/>
</dbReference>
<dbReference type="HOGENOM" id="CLU_414514_0_0_1"/>
<feature type="coiled-coil region" evidence="1">
    <location>
        <begin position="393"/>
        <end position="451"/>
    </location>
</feature>
<feature type="transmembrane region" description="Helical" evidence="2">
    <location>
        <begin position="183"/>
        <end position="201"/>
    </location>
</feature>
<dbReference type="Pfam" id="PF14555">
    <property type="entry name" value="UBA_4"/>
    <property type="match status" value="1"/>
</dbReference>
<keyword evidence="4" id="KW-1185">Reference proteome</keyword>
<dbReference type="GO" id="GO:0072671">
    <property type="term" value="P:mitochondria-associated ubiquitin-dependent protein catabolic process"/>
    <property type="evidence" value="ECO:0007669"/>
    <property type="project" value="EnsemblFungi"/>
</dbReference>
<evidence type="ECO:0000313" key="4">
    <source>
        <dbReference type="Proteomes" id="UP000005666"/>
    </source>
</evidence>
<keyword evidence="1" id="KW-0175">Coiled coil</keyword>
<proteinExistence type="predicted"/>
<dbReference type="GO" id="GO:0005811">
    <property type="term" value="C:lipid droplet"/>
    <property type="evidence" value="ECO:0007669"/>
    <property type="project" value="EnsemblFungi"/>
</dbReference>
<organism evidence="3 4">
    <name type="scientific">Tetrapisispora phaffii (strain ATCC 24235 / CBS 4417 / NBRC 1672 / NRRL Y-8282 / UCD 70-5)</name>
    <name type="common">Yeast</name>
    <name type="synonym">Fabospora phaffii</name>
    <dbReference type="NCBI Taxonomy" id="1071381"/>
    <lineage>
        <taxon>Eukaryota</taxon>
        <taxon>Fungi</taxon>
        <taxon>Dikarya</taxon>
        <taxon>Ascomycota</taxon>
        <taxon>Saccharomycotina</taxon>
        <taxon>Saccharomycetes</taxon>
        <taxon>Saccharomycetales</taxon>
        <taxon>Saccharomycetaceae</taxon>
        <taxon>Tetrapisispora</taxon>
    </lineage>
</organism>
<dbReference type="InterPro" id="IPR050730">
    <property type="entry name" value="UBX_domain-protein"/>
</dbReference>
<keyword evidence="2" id="KW-0812">Transmembrane</keyword>
<dbReference type="STRING" id="1071381.G8BSR0"/>